<evidence type="ECO:0000256" key="1">
    <source>
        <dbReference type="SAM" id="MobiDB-lite"/>
    </source>
</evidence>
<dbReference type="Gramene" id="OMERI07G09290.1">
    <property type="protein sequence ID" value="OMERI07G09290.1"/>
    <property type="gene ID" value="OMERI07G09290"/>
</dbReference>
<accession>A0A0E0EAE2</accession>
<evidence type="ECO:0000313" key="3">
    <source>
        <dbReference type="Proteomes" id="UP000008021"/>
    </source>
</evidence>
<feature type="region of interest" description="Disordered" evidence="1">
    <location>
        <begin position="1"/>
        <end position="21"/>
    </location>
</feature>
<dbReference type="HOGENOM" id="CLU_104375_0_0_1"/>
<evidence type="ECO:0000313" key="2">
    <source>
        <dbReference type="EnsemblPlants" id="OMERI07G09290.1"/>
    </source>
</evidence>
<reference evidence="2" key="2">
    <citation type="submission" date="2018-05" db="EMBL/GenBank/DDBJ databases">
        <title>OmerRS3 (Oryza meridionalis Reference Sequence Version 3).</title>
        <authorList>
            <person name="Zhang J."/>
            <person name="Kudrna D."/>
            <person name="Lee S."/>
            <person name="Talag J."/>
            <person name="Welchert J."/>
            <person name="Wing R.A."/>
        </authorList>
    </citation>
    <scope>NUCLEOTIDE SEQUENCE [LARGE SCALE GENOMIC DNA]</scope>
    <source>
        <strain evidence="2">cv. OR44</strain>
    </source>
</reference>
<dbReference type="Proteomes" id="UP000008021">
    <property type="component" value="Chromosome 7"/>
</dbReference>
<dbReference type="EnsemblPlants" id="OMERI07G09290.1">
    <property type="protein sequence ID" value="OMERI07G09290.1"/>
    <property type="gene ID" value="OMERI07G09290"/>
</dbReference>
<organism evidence="2">
    <name type="scientific">Oryza meridionalis</name>
    <dbReference type="NCBI Taxonomy" id="40149"/>
    <lineage>
        <taxon>Eukaryota</taxon>
        <taxon>Viridiplantae</taxon>
        <taxon>Streptophyta</taxon>
        <taxon>Embryophyta</taxon>
        <taxon>Tracheophyta</taxon>
        <taxon>Spermatophyta</taxon>
        <taxon>Magnoliopsida</taxon>
        <taxon>Liliopsida</taxon>
        <taxon>Poales</taxon>
        <taxon>Poaceae</taxon>
        <taxon>BOP clade</taxon>
        <taxon>Oryzoideae</taxon>
        <taxon>Oryzeae</taxon>
        <taxon>Oryzinae</taxon>
        <taxon>Oryza</taxon>
    </lineage>
</organism>
<dbReference type="AlphaFoldDB" id="A0A0E0EAE2"/>
<protein>
    <submittedName>
        <fullName evidence="2">Uncharacterized protein</fullName>
    </submittedName>
</protein>
<reference evidence="2" key="1">
    <citation type="submission" date="2015-04" db="UniProtKB">
        <authorList>
            <consortium name="EnsemblPlants"/>
        </authorList>
    </citation>
    <scope>IDENTIFICATION</scope>
</reference>
<keyword evidence="3" id="KW-1185">Reference proteome</keyword>
<name>A0A0E0EAE2_9ORYZ</name>
<proteinExistence type="predicted"/>
<sequence length="242" mass="25873">MEASEVGAHDQSQGGDGYDGGGLELACPRRALAIGGKARVPNADLARRGNRDDHGGGLDLTPENEVSCRRFRPPCYHRLGPCVEKPGRATTATPVQLKGRMQMDLAPLCQIRPENGHAGRWGSTKMVWWLGEARLSSPTTTTRWPATSTMSVASDIDDKEGHPHAGCLVASCLATRLLTAWSIGDGVVGERLAAGALMLRRFRRRGIGTIAVEVGGPKGAFPTIEGGVVEFTCWRRLFGGEC</sequence>